<dbReference type="InterPro" id="IPR014995">
    <property type="entry name" value="DUF1844"/>
</dbReference>
<dbReference type="EMBL" id="LJUJ01000009">
    <property type="protein sequence ID" value="KPK63674.1"/>
    <property type="molecule type" value="Genomic_DNA"/>
</dbReference>
<dbReference type="STRING" id="1703779.AMJ83_05585"/>
<dbReference type="Pfam" id="PF08899">
    <property type="entry name" value="DUF1844"/>
    <property type="match status" value="1"/>
</dbReference>
<evidence type="ECO:0008006" key="3">
    <source>
        <dbReference type="Google" id="ProtNLM"/>
    </source>
</evidence>
<accession>A0A0S8FU88</accession>
<gene>
    <name evidence="1" type="ORF">AMJ83_05585</name>
</gene>
<comment type="caution">
    <text evidence="1">The sequence shown here is derived from an EMBL/GenBank/DDBJ whole genome shotgun (WGS) entry which is preliminary data.</text>
</comment>
<proteinExistence type="predicted"/>
<dbReference type="AlphaFoldDB" id="A0A0S8FU88"/>
<name>A0A0S8FU88_UNCW3</name>
<protein>
    <recommendedName>
        <fullName evidence="3">DUF1844 domain-containing protein</fullName>
    </recommendedName>
</protein>
<evidence type="ECO:0000313" key="2">
    <source>
        <dbReference type="Proteomes" id="UP000051373"/>
    </source>
</evidence>
<dbReference type="Proteomes" id="UP000051373">
    <property type="component" value="Unassembled WGS sequence"/>
</dbReference>
<sequence length="104" mass="11910">MSDNEKKDDEKEPAQEAPKLLDKPIKVKEIVYMTILSLESKAWAYLDLVAHPETQKHQKDTQEARAAIDAIDALYKVIEADLSTDEKKDIQVRLTNLKLNFAKE</sequence>
<reference evidence="1 2" key="1">
    <citation type="journal article" date="2015" name="Microbiome">
        <title>Genomic resolution of linkages in carbon, nitrogen, and sulfur cycling among widespread estuary sediment bacteria.</title>
        <authorList>
            <person name="Baker B.J."/>
            <person name="Lazar C.S."/>
            <person name="Teske A.P."/>
            <person name="Dick G.J."/>
        </authorList>
    </citation>
    <scope>NUCLEOTIDE SEQUENCE [LARGE SCALE GENOMIC DNA]</scope>
    <source>
        <strain evidence="1">SM23_42</strain>
    </source>
</reference>
<organism evidence="1 2">
    <name type="scientific">candidate division WOR_3 bacterium SM23_42</name>
    <dbReference type="NCBI Taxonomy" id="1703779"/>
    <lineage>
        <taxon>Bacteria</taxon>
        <taxon>Bacteria division WOR-3</taxon>
    </lineage>
</organism>
<evidence type="ECO:0000313" key="1">
    <source>
        <dbReference type="EMBL" id="KPK63674.1"/>
    </source>
</evidence>